<evidence type="ECO:0000256" key="3">
    <source>
        <dbReference type="ARBA" id="ARBA00022801"/>
    </source>
</evidence>
<feature type="region of interest" description="Disordered" evidence="5">
    <location>
        <begin position="46"/>
        <end position="76"/>
    </location>
</feature>
<dbReference type="RefSeq" id="WP_188940527.1">
    <property type="nucleotide sequence ID" value="NZ_BMNA01000002.1"/>
</dbReference>
<evidence type="ECO:0000256" key="1">
    <source>
        <dbReference type="ARBA" id="ARBA00001946"/>
    </source>
</evidence>
<dbReference type="AlphaFoldDB" id="A0A917SQ45"/>
<dbReference type="InterPro" id="IPR020476">
    <property type="entry name" value="Nudix_hydrolase"/>
</dbReference>
<dbReference type="PANTHER" id="PTHR43046">
    <property type="entry name" value="GDP-MANNOSE MANNOSYL HYDROLASE"/>
    <property type="match status" value="1"/>
</dbReference>
<dbReference type="PROSITE" id="PS00893">
    <property type="entry name" value="NUDIX_BOX"/>
    <property type="match status" value="1"/>
</dbReference>
<dbReference type="SUPFAM" id="SSF55811">
    <property type="entry name" value="Nudix"/>
    <property type="match status" value="1"/>
</dbReference>
<comment type="cofactor">
    <cofactor evidence="1">
        <name>Mg(2+)</name>
        <dbReference type="ChEBI" id="CHEBI:18420"/>
    </cofactor>
</comment>
<dbReference type="InterPro" id="IPR020084">
    <property type="entry name" value="NUDIX_hydrolase_CS"/>
</dbReference>
<keyword evidence="8" id="KW-1185">Reference proteome</keyword>
<evidence type="ECO:0000256" key="5">
    <source>
        <dbReference type="SAM" id="MobiDB-lite"/>
    </source>
</evidence>
<dbReference type="PANTHER" id="PTHR43046:SF2">
    <property type="entry name" value="8-OXO-DGTP DIPHOSPHATASE-RELATED"/>
    <property type="match status" value="1"/>
</dbReference>
<evidence type="ECO:0000313" key="8">
    <source>
        <dbReference type="Proteomes" id="UP000655208"/>
    </source>
</evidence>
<evidence type="ECO:0000256" key="4">
    <source>
        <dbReference type="RuleBase" id="RU003476"/>
    </source>
</evidence>
<dbReference type="InterPro" id="IPR015797">
    <property type="entry name" value="NUDIX_hydrolase-like_dom_sf"/>
</dbReference>
<dbReference type="PRINTS" id="PR00502">
    <property type="entry name" value="NUDIXFAMILY"/>
</dbReference>
<comment type="similarity">
    <text evidence="2 4">Belongs to the Nudix hydrolase family.</text>
</comment>
<dbReference type="Proteomes" id="UP000655208">
    <property type="component" value="Unassembled WGS sequence"/>
</dbReference>
<evidence type="ECO:0000259" key="6">
    <source>
        <dbReference type="PROSITE" id="PS51462"/>
    </source>
</evidence>
<evidence type="ECO:0000313" key="7">
    <source>
        <dbReference type="EMBL" id="GGL93345.1"/>
    </source>
</evidence>
<dbReference type="InterPro" id="IPR000086">
    <property type="entry name" value="NUDIX_hydrolase_dom"/>
</dbReference>
<proteinExistence type="inferred from homology"/>
<evidence type="ECO:0000256" key="2">
    <source>
        <dbReference type="ARBA" id="ARBA00005582"/>
    </source>
</evidence>
<reference evidence="7" key="2">
    <citation type="submission" date="2020-09" db="EMBL/GenBank/DDBJ databases">
        <authorList>
            <person name="Sun Q."/>
            <person name="Zhou Y."/>
        </authorList>
    </citation>
    <scope>NUCLEOTIDE SEQUENCE</scope>
    <source>
        <strain evidence="7">CGMCC 4.7308</strain>
    </source>
</reference>
<sequence length="149" mass="16497">MDHDGDGWVRCSLGHRHWGRFGAAGLLVHRDGSVLLQHRSDAVAHPGTWSVPGGARDSHESPEQAALREAGEEAGIRPADVRPVGSHVDDHGGWSYVTVVASWLRPLRLRPNWEGAELRWLPIDEVTALPLHPHFAESWTEVRAITRHA</sequence>
<dbReference type="Gene3D" id="3.90.79.10">
    <property type="entry name" value="Nucleoside Triphosphate Pyrophosphohydrolase"/>
    <property type="match status" value="1"/>
</dbReference>
<protein>
    <submittedName>
        <fullName evidence="7">Mutator protein MutT3 (MutT/nudix family)</fullName>
    </submittedName>
</protein>
<gene>
    <name evidence="7" type="ORF">GCM10011594_11510</name>
</gene>
<dbReference type="PROSITE" id="PS51462">
    <property type="entry name" value="NUDIX"/>
    <property type="match status" value="1"/>
</dbReference>
<dbReference type="EMBL" id="BMNA01000002">
    <property type="protein sequence ID" value="GGL93345.1"/>
    <property type="molecule type" value="Genomic_DNA"/>
</dbReference>
<keyword evidence="3 4" id="KW-0378">Hydrolase</keyword>
<name>A0A917SQ45_9ACTN</name>
<comment type="caution">
    <text evidence="7">The sequence shown here is derived from an EMBL/GenBank/DDBJ whole genome shotgun (WGS) entry which is preliminary data.</text>
</comment>
<organism evidence="7 8">
    <name type="scientific">Nakamurella endophytica</name>
    <dbReference type="NCBI Taxonomy" id="1748367"/>
    <lineage>
        <taxon>Bacteria</taxon>
        <taxon>Bacillati</taxon>
        <taxon>Actinomycetota</taxon>
        <taxon>Actinomycetes</taxon>
        <taxon>Nakamurellales</taxon>
        <taxon>Nakamurellaceae</taxon>
        <taxon>Nakamurella</taxon>
    </lineage>
</organism>
<accession>A0A917SQ45</accession>
<dbReference type="Pfam" id="PF00293">
    <property type="entry name" value="NUDIX"/>
    <property type="match status" value="1"/>
</dbReference>
<reference evidence="7" key="1">
    <citation type="journal article" date="2014" name="Int. J. Syst. Evol. Microbiol.">
        <title>Complete genome sequence of Corynebacterium casei LMG S-19264T (=DSM 44701T), isolated from a smear-ripened cheese.</title>
        <authorList>
            <consortium name="US DOE Joint Genome Institute (JGI-PGF)"/>
            <person name="Walter F."/>
            <person name="Albersmeier A."/>
            <person name="Kalinowski J."/>
            <person name="Ruckert C."/>
        </authorList>
    </citation>
    <scope>NUCLEOTIDE SEQUENCE</scope>
    <source>
        <strain evidence="7">CGMCC 4.7308</strain>
    </source>
</reference>
<feature type="domain" description="Nudix hydrolase" evidence="6">
    <location>
        <begin position="18"/>
        <end position="143"/>
    </location>
</feature>
<dbReference type="GO" id="GO:0016787">
    <property type="term" value="F:hydrolase activity"/>
    <property type="evidence" value="ECO:0007669"/>
    <property type="project" value="UniProtKB-KW"/>
</dbReference>